<dbReference type="EMBL" id="JARKIE010000043">
    <property type="protein sequence ID" value="KAJ7694211.1"/>
    <property type="molecule type" value="Genomic_DNA"/>
</dbReference>
<organism evidence="1 2">
    <name type="scientific">Mycena rosella</name>
    <name type="common">Pink bonnet</name>
    <name type="synonym">Agaricus rosellus</name>
    <dbReference type="NCBI Taxonomy" id="1033263"/>
    <lineage>
        <taxon>Eukaryota</taxon>
        <taxon>Fungi</taxon>
        <taxon>Dikarya</taxon>
        <taxon>Basidiomycota</taxon>
        <taxon>Agaricomycotina</taxon>
        <taxon>Agaricomycetes</taxon>
        <taxon>Agaricomycetidae</taxon>
        <taxon>Agaricales</taxon>
        <taxon>Marasmiineae</taxon>
        <taxon>Mycenaceae</taxon>
        <taxon>Mycena</taxon>
    </lineage>
</organism>
<gene>
    <name evidence="1" type="ORF">B0H17DRAFT_1058200</name>
</gene>
<name>A0AAD7DL18_MYCRO</name>
<keyword evidence="2" id="KW-1185">Reference proteome</keyword>
<proteinExistence type="predicted"/>
<reference evidence="1" key="1">
    <citation type="submission" date="2023-03" db="EMBL/GenBank/DDBJ databases">
        <title>Massive genome expansion in bonnet fungi (Mycena s.s.) driven by repeated elements and novel gene families across ecological guilds.</title>
        <authorList>
            <consortium name="Lawrence Berkeley National Laboratory"/>
            <person name="Harder C.B."/>
            <person name="Miyauchi S."/>
            <person name="Viragh M."/>
            <person name="Kuo A."/>
            <person name="Thoen E."/>
            <person name="Andreopoulos B."/>
            <person name="Lu D."/>
            <person name="Skrede I."/>
            <person name="Drula E."/>
            <person name="Henrissat B."/>
            <person name="Morin E."/>
            <person name="Kohler A."/>
            <person name="Barry K."/>
            <person name="LaButti K."/>
            <person name="Morin E."/>
            <person name="Salamov A."/>
            <person name="Lipzen A."/>
            <person name="Mereny Z."/>
            <person name="Hegedus B."/>
            <person name="Baldrian P."/>
            <person name="Stursova M."/>
            <person name="Weitz H."/>
            <person name="Taylor A."/>
            <person name="Grigoriev I.V."/>
            <person name="Nagy L.G."/>
            <person name="Martin F."/>
            <person name="Kauserud H."/>
        </authorList>
    </citation>
    <scope>NUCLEOTIDE SEQUENCE</scope>
    <source>
        <strain evidence="1">CBHHK067</strain>
    </source>
</reference>
<evidence type="ECO:0000313" key="2">
    <source>
        <dbReference type="Proteomes" id="UP001221757"/>
    </source>
</evidence>
<accession>A0AAD7DL18</accession>
<dbReference type="AlphaFoldDB" id="A0AAD7DL18"/>
<evidence type="ECO:0000313" key="1">
    <source>
        <dbReference type="EMBL" id="KAJ7694211.1"/>
    </source>
</evidence>
<comment type="caution">
    <text evidence="1">The sequence shown here is derived from an EMBL/GenBank/DDBJ whole genome shotgun (WGS) entry which is preliminary data.</text>
</comment>
<sequence>MLVAQAHLQNACILLSNRDFPPTHRLSEEKSEDILTCVELTHANGGQGQMCAY</sequence>
<dbReference type="Proteomes" id="UP001221757">
    <property type="component" value="Unassembled WGS sequence"/>
</dbReference>
<protein>
    <submittedName>
        <fullName evidence="1">Uncharacterized protein</fullName>
    </submittedName>
</protein>